<dbReference type="InterPro" id="IPR051533">
    <property type="entry name" value="WaaL-like"/>
</dbReference>
<dbReference type="AlphaFoldDB" id="A0A176TF01"/>
<feature type="transmembrane region" description="Helical" evidence="5">
    <location>
        <begin position="403"/>
        <end position="424"/>
    </location>
</feature>
<feature type="transmembrane region" description="Helical" evidence="5">
    <location>
        <begin position="79"/>
        <end position="96"/>
    </location>
</feature>
<dbReference type="Proteomes" id="UP000076923">
    <property type="component" value="Unassembled WGS sequence"/>
</dbReference>
<keyword evidence="3 5" id="KW-1133">Transmembrane helix</keyword>
<dbReference type="PANTHER" id="PTHR37422:SF13">
    <property type="entry name" value="LIPOPOLYSACCHARIDE BIOSYNTHESIS PROTEIN PA4999-RELATED"/>
    <property type="match status" value="1"/>
</dbReference>
<keyword evidence="8" id="KW-1185">Reference proteome</keyword>
<feature type="transmembrane region" description="Helical" evidence="5">
    <location>
        <begin position="375"/>
        <end position="394"/>
    </location>
</feature>
<comment type="subcellular location">
    <subcellularLocation>
        <location evidence="1">Membrane</location>
        <topology evidence="1">Multi-pass membrane protein</topology>
    </subcellularLocation>
</comment>
<feature type="transmembrane region" description="Helical" evidence="5">
    <location>
        <begin position="12"/>
        <end position="42"/>
    </location>
</feature>
<feature type="transmembrane region" description="Helical" evidence="5">
    <location>
        <begin position="205"/>
        <end position="222"/>
    </location>
</feature>
<dbReference type="Pfam" id="PF04932">
    <property type="entry name" value="Wzy_C"/>
    <property type="match status" value="1"/>
</dbReference>
<feature type="transmembrane region" description="Helical" evidence="5">
    <location>
        <begin position="103"/>
        <end position="119"/>
    </location>
</feature>
<feature type="transmembrane region" description="Helical" evidence="5">
    <location>
        <begin position="54"/>
        <end position="73"/>
    </location>
</feature>
<evidence type="ECO:0000256" key="3">
    <source>
        <dbReference type="ARBA" id="ARBA00022989"/>
    </source>
</evidence>
<keyword evidence="4 5" id="KW-0472">Membrane</keyword>
<evidence type="ECO:0000313" key="7">
    <source>
        <dbReference type="EMBL" id="OAD46123.1"/>
    </source>
</evidence>
<comment type="caution">
    <text evidence="7">The sequence shown here is derived from an EMBL/GenBank/DDBJ whole genome shotgun (WGS) entry which is preliminary data.</text>
</comment>
<dbReference type="RefSeq" id="WP_068448425.1">
    <property type="nucleotide sequence ID" value="NZ_CAXHZY010000002.1"/>
</dbReference>
<evidence type="ECO:0000256" key="2">
    <source>
        <dbReference type="ARBA" id="ARBA00022692"/>
    </source>
</evidence>
<proteinExistence type="predicted"/>
<feature type="transmembrane region" description="Helical" evidence="5">
    <location>
        <begin position="229"/>
        <end position="246"/>
    </location>
</feature>
<evidence type="ECO:0000256" key="4">
    <source>
        <dbReference type="ARBA" id="ARBA00023136"/>
    </source>
</evidence>
<reference evidence="7 8" key="1">
    <citation type="submission" date="2016-02" db="EMBL/GenBank/DDBJ databases">
        <title>Draft genome sequence of Polaribacter atrinae KACC17473.</title>
        <authorList>
            <person name="Shin S.-K."/>
            <person name="Yi H."/>
        </authorList>
    </citation>
    <scope>NUCLEOTIDE SEQUENCE [LARGE SCALE GENOMIC DNA]</scope>
    <source>
        <strain evidence="7 8">KACC 17473</strain>
    </source>
</reference>
<feature type="transmembrane region" description="Helical" evidence="5">
    <location>
        <begin position="252"/>
        <end position="270"/>
    </location>
</feature>
<gene>
    <name evidence="7" type="ORF">LPB303_04200</name>
</gene>
<organism evidence="7 8">
    <name type="scientific">Polaribacter atrinae</name>
    <dbReference type="NCBI Taxonomy" id="1333662"/>
    <lineage>
        <taxon>Bacteria</taxon>
        <taxon>Pseudomonadati</taxon>
        <taxon>Bacteroidota</taxon>
        <taxon>Flavobacteriia</taxon>
        <taxon>Flavobacteriales</taxon>
        <taxon>Flavobacteriaceae</taxon>
    </lineage>
</organism>
<evidence type="ECO:0000256" key="5">
    <source>
        <dbReference type="SAM" id="Phobius"/>
    </source>
</evidence>
<dbReference type="EMBL" id="LVWE01000005">
    <property type="protein sequence ID" value="OAD46123.1"/>
    <property type="molecule type" value="Genomic_DNA"/>
</dbReference>
<feature type="transmembrane region" description="Helical" evidence="5">
    <location>
        <begin position="277"/>
        <end position="296"/>
    </location>
</feature>
<dbReference type="OrthoDB" id="1118890at2"/>
<evidence type="ECO:0000256" key="1">
    <source>
        <dbReference type="ARBA" id="ARBA00004141"/>
    </source>
</evidence>
<name>A0A176TF01_9FLAO</name>
<dbReference type="STRING" id="1333662.LPB303_04200"/>
<keyword evidence="2 5" id="KW-0812">Transmembrane</keyword>
<dbReference type="InterPro" id="IPR007016">
    <property type="entry name" value="O-antigen_ligase-rel_domated"/>
</dbReference>
<feature type="transmembrane region" description="Helical" evidence="5">
    <location>
        <begin position="131"/>
        <end position="149"/>
    </location>
</feature>
<protein>
    <recommendedName>
        <fullName evidence="6">O-antigen ligase-related domain-containing protein</fullName>
    </recommendedName>
</protein>
<evidence type="ECO:0000259" key="6">
    <source>
        <dbReference type="Pfam" id="PF04932"/>
    </source>
</evidence>
<evidence type="ECO:0000313" key="8">
    <source>
        <dbReference type="Proteomes" id="UP000076923"/>
    </source>
</evidence>
<dbReference type="GO" id="GO:0016020">
    <property type="term" value="C:membrane"/>
    <property type="evidence" value="ECO:0007669"/>
    <property type="project" value="UniProtKB-SubCell"/>
</dbReference>
<sequence>MIQYILNNKLKLIGIHILIGFLGTLPVFPKVYGVVCMVLPIILVVSANNRNEEAFLFASYIAGAEIFIRMIHGTILYETGKYGVALFLLLGIFFGPFKQKFSVHYLFYILLLLLGIVFTQVPEGESLRKNIIFNLSGPIILGVCAMYFYYRPISKQKLMDALFFMLLPLFSMVAYLYFRTPDLKEIVFNTAANFSTSGGFGPNQVATAIGLGMLIIAVFLLFKEKLSGYIYLDAFFLIYFSYRGLLTFSRGGLFTAVISFVFFSFFIILYKKINFQILVKYVLVLSFFIVAIWLYTSNITGGMLDNRYTGKNAAGKQKEDISAGRGDLLLFQFTNFYENPLGIGVGNGKYERIKSNERITAASHNEVGRLVEEHGIIGFVLLLLLLLVPLLNFFQANNFQKGFIIMFYMMWFLTINHSAMRVALPGFMYALSLIRITNIENDLIDEG</sequence>
<dbReference type="PANTHER" id="PTHR37422">
    <property type="entry name" value="TEICHURONIC ACID BIOSYNTHESIS PROTEIN TUAE"/>
    <property type="match status" value="1"/>
</dbReference>
<accession>A0A176TF01</accession>
<feature type="transmembrane region" description="Helical" evidence="5">
    <location>
        <begin position="161"/>
        <end position="178"/>
    </location>
</feature>
<feature type="domain" description="O-antigen ligase-related" evidence="6">
    <location>
        <begin position="236"/>
        <end position="383"/>
    </location>
</feature>